<evidence type="ECO:0000256" key="2">
    <source>
        <dbReference type="ARBA" id="ARBA00003069"/>
    </source>
</evidence>
<evidence type="ECO:0000256" key="13">
    <source>
        <dbReference type="PIRSR" id="PIRSR601019-2"/>
    </source>
</evidence>
<dbReference type="Pfam" id="PF00503">
    <property type="entry name" value="G-alpha"/>
    <property type="match status" value="1"/>
</dbReference>
<dbReference type="Proteomes" id="UP001285354">
    <property type="component" value="Unassembled WGS sequence"/>
</dbReference>
<dbReference type="GO" id="GO:0005834">
    <property type="term" value="C:heterotrimeric G-protein complex"/>
    <property type="evidence" value="ECO:0007669"/>
    <property type="project" value="InterPro"/>
</dbReference>
<evidence type="ECO:0000256" key="1">
    <source>
        <dbReference type="ARBA" id="ARBA00001946"/>
    </source>
</evidence>
<dbReference type="GO" id="GO:0007186">
    <property type="term" value="P:G protein-coupled receptor signaling pathway"/>
    <property type="evidence" value="ECO:0007669"/>
    <property type="project" value="InterPro"/>
</dbReference>
<sequence>MLTTRSSFFVPAKHPVDSDTRSFRTVKRRASLERHRHSRYSDVHDARPVHPLLTTAQLLSMCLGSRENGEAKKRSREIDALIHRDEKSMTKVVKLLLLGAGESGKSTILKQMRLIYTKDGFTQTEKEEWRVIIFNNILDGLRMTINAMEDFGITFEYENTSAHLPIIMQEKDLRPYEPIPFEYLRAFKDMWSDSGIQKAIQRGNEFALHDNLAYFFLDLDRLISKEFIPTDQDVLRARLRTTGITETVFDLGNLQYRMFDVGGQRSERKKWIHCFENVNALMFLAAISGYDQCLAEDKDGNQMQEALMLWESIANSHWFKKSSLILFLNKIDLFRKKVAISPITKFGFSDFQGDTKDPQQTSKYFMDKFVGLNRNPSREVYSHFTNATDTDLLKVTMASVQDMIIQKNLQKLVF</sequence>
<dbReference type="CDD" id="cd00066">
    <property type="entry name" value="G-alpha"/>
    <property type="match status" value="1"/>
</dbReference>
<evidence type="ECO:0000256" key="4">
    <source>
        <dbReference type="ARBA" id="ARBA00011356"/>
    </source>
</evidence>
<comment type="function">
    <text evidence="2">Guanine nucleotide-binding proteins (G proteins) are involved as modulators or transducers in various transmembrane signaling systems.</text>
</comment>
<dbReference type="GO" id="GO:0005525">
    <property type="term" value="F:GTP binding"/>
    <property type="evidence" value="ECO:0007669"/>
    <property type="project" value="UniProtKB-KW"/>
</dbReference>
<dbReference type="FunFam" id="3.40.50.300:FF:000051">
    <property type="entry name" value="Guanine nucleotide-binding protein subunit alpha"/>
    <property type="match status" value="1"/>
</dbReference>
<evidence type="ECO:0000256" key="10">
    <source>
        <dbReference type="ARBA" id="ARBA00023224"/>
    </source>
</evidence>
<keyword evidence="7" id="KW-0378">Hydrolase</keyword>
<feature type="binding site" evidence="13">
    <location>
        <position position="241"/>
    </location>
    <ligand>
        <name>Mg(2+)</name>
        <dbReference type="ChEBI" id="CHEBI:18420"/>
    </ligand>
</feature>
<dbReference type="InterPro" id="IPR001019">
    <property type="entry name" value="Gprotein_alpha_su"/>
</dbReference>
<keyword evidence="9 12" id="KW-0342">GTP-binding</keyword>
<dbReference type="SUPFAM" id="SSF47895">
    <property type="entry name" value="Transducin (alpha subunit), insertion domain"/>
    <property type="match status" value="1"/>
</dbReference>
<keyword evidence="10" id="KW-0807">Transducer</keyword>
<dbReference type="GO" id="GO:0046872">
    <property type="term" value="F:metal ion binding"/>
    <property type="evidence" value="ECO:0007669"/>
    <property type="project" value="UniProtKB-KW"/>
</dbReference>
<feature type="binding site" evidence="12">
    <location>
        <begin position="329"/>
        <end position="332"/>
    </location>
    <ligand>
        <name>GTP</name>
        <dbReference type="ChEBI" id="CHEBI:37565"/>
    </ligand>
</feature>
<feature type="binding site" evidence="12">
    <location>
        <begin position="235"/>
        <end position="241"/>
    </location>
    <ligand>
        <name>GTP</name>
        <dbReference type="ChEBI" id="CHEBI:37565"/>
    </ligand>
</feature>
<feature type="binding site" evidence="13">
    <location>
        <position position="106"/>
    </location>
    <ligand>
        <name>Mg(2+)</name>
        <dbReference type="ChEBI" id="CHEBI:18420"/>
    </ligand>
</feature>
<dbReference type="PRINTS" id="PR00318">
    <property type="entry name" value="GPROTEINA"/>
</dbReference>
<dbReference type="AlphaFoldDB" id="A0AAD9SZC3"/>
<keyword evidence="5 13" id="KW-0479">Metal-binding</keyword>
<feature type="binding site" evidence="12">
    <location>
        <begin position="102"/>
        <end position="107"/>
    </location>
    <ligand>
        <name>GTP</name>
        <dbReference type="ChEBI" id="CHEBI:37565"/>
    </ligand>
</feature>
<evidence type="ECO:0000313" key="14">
    <source>
        <dbReference type="EMBL" id="KAK2625889.1"/>
    </source>
</evidence>
<dbReference type="PANTHER" id="PTHR10218:SF242">
    <property type="entry name" value="GUANINE NUCLEOTIDE-BINDING PROTEIN ALPHA-1 SUBUNIT"/>
    <property type="match status" value="1"/>
</dbReference>
<evidence type="ECO:0000256" key="6">
    <source>
        <dbReference type="ARBA" id="ARBA00022741"/>
    </source>
</evidence>
<name>A0AAD9SZC3_9HELO</name>
<accession>A0AAD9SZC3</accession>
<keyword evidence="8 13" id="KW-0460">Magnesium</keyword>
<dbReference type="FunFam" id="1.10.400.10:FF:000009">
    <property type="entry name" value="Guanine nucleotide-binding protein G(O) subunit alpha"/>
    <property type="match status" value="1"/>
</dbReference>
<feature type="binding site" evidence="12">
    <location>
        <position position="387"/>
    </location>
    <ligand>
        <name>GTP</name>
        <dbReference type="ChEBI" id="CHEBI:37565"/>
    </ligand>
</feature>
<keyword evidence="6 12" id="KW-0547">Nucleotide-binding</keyword>
<evidence type="ECO:0000256" key="8">
    <source>
        <dbReference type="ARBA" id="ARBA00022842"/>
    </source>
</evidence>
<organism evidence="14 15">
    <name type="scientific">Diplocarpon rosae</name>
    <dbReference type="NCBI Taxonomy" id="946125"/>
    <lineage>
        <taxon>Eukaryota</taxon>
        <taxon>Fungi</taxon>
        <taxon>Dikarya</taxon>
        <taxon>Ascomycota</taxon>
        <taxon>Pezizomycotina</taxon>
        <taxon>Leotiomycetes</taxon>
        <taxon>Helotiales</taxon>
        <taxon>Drepanopezizaceae</taxon>
        <taxon>Diplocarpon</taxon>
    </lineage>
</organism>
<dbReference type="PRINTS" id="PR01241">
    <property type="entry name" value="GPROTEINAFNG"/>
</dbReference>
<dbReference type="SUPFAM" id="SSF52540">
    <property type="entry name" value="P-loop containing nucleoside triphosphate hydrolases"/>
    <property type="match status" value="1"/>
</dbReference>
<evidence type="ECO:0000313" key="15">
    <source>
        <dbReference type="Proteomes" id="UP001285354"/>
    </source>
</evidence>
<dbReference type="GO" id="GO:0031683">
    <property type="term" value="F:G-protein beta/gamma-subunit complex binding"/>
    <property type="evidence" value="ECO:0007669"/>
    <property type="project" value="InterPro"/>
</dbReference>
<dbReference type="PANTHER" id="PTHR10218">
    <property type="entry name" value="GTP-BINDING PROTEIN ALPHA SUBUNIT"/>
    <property type="match status" value="1"/>
</dbReference>
<comment type="subunit">
    <text evidence="4">G proteins are composed of 3 units; alpha, beta and gamma. The alpha chain contains the guanine nucleotide binding site.</text>
</comment>
<protein>
    <recommendedName>
        <fullName evidence="11">Guanine nucleotide-binding protein alpha-2 subunit</fullName>
    </recommendedName>
</protein>
<dbReference type="InterPro" id="IPR011025">
    <property type="entry name" value="GproteinA_insert"/>
</dbReference>
<comment type="similarity">
    <text evidence="3">Belongs to the G-alpha family. G(q) subfamily.</text>
</comment>
<dbReference type="Gene3D" id="3.40.50.300">
    <property type="entry name" value="P-loop containing nucleotide triphosphate hydrolases"/>
    <property type="match status" value="1"/>
</dbReference>
<evidence type="ECO:0000256" key="12">
    <source>
        <dbReference type="PIRSR" id="PIRSR601019-1"/>
    </source>
</evidence>
<evidence type="ECO:0000256" key="5">
    <source>
        <dbReference type="ARBA" id="ARBA00022723"/>
    </source>
</evidence>
<dbReference type="GO" id="GO:0003924">
    <property type="term" value="F:GTPase activity"/>
    <property type="evidence" value="ECO:0007669"/>
    <property type="project" value="InterPro"/>
</dbReference>
<feature type="binding site" evidence="12">
    <location>
        <begin position="260"/>
        <end position="264"/>
    </location>
    <ligand>
        <name>GTP</name>
        <dbReference type="ChEBI" id="CHEBI:37565"/>
    </ligand>
</feature>
<evidence type="ECO:0000256" key="9">
    <source>
        <dbReference type="ARBA" id="ARBA00023134"/>
    </source>
</evidence>
<dbReference type="InterPro" id="IPR027417">
    <property type="entry name" value="P-loop_NTPase"/>
</dbReference>
<dbReference type="InterPro" id="IPR002975">
    <property type="entry name" value="Fungi_Gprotein_alpha"/>
</dbReference>
<dbReference type="PROSITE" id="PS51882">
    <property type="entry name" value="G_ALPHA"/>
    <property type="match status" value="1"/>
</dbReference>
<comment type="cofactor">
    <cofactor evidence="1">
        <name>Mg(2+)</name>
        <dbReference type="ChEBI" id="CHEBI:18420"/>
    </cofactor>
</comment>
<dbReference type="Gene3D" id="1.10.400.10">
    <property type="entry name" value="GI Alpha 1, domain 2-like"/>
    <property type="match status" value="1"/>
</dbReference>
<evidence type="ECO:0000256" key="3">
    <source>
        <dbReference type="ARBA" id="ARBA00007976"/>
    </source>
</evidence>
<evidence type="ECO:0000256" key="7">
    <source>
        <dbReference type="ARBA" id="ARBA00022801"/>
    </source>
</evidence>
<dbReference type="SMART" id="SM00275">
    <property type="entry name" value="G_alpha"/>
    <property type="match status" value="1"/>
</dbReference>
<dbReference type="EMBL" id="JAUBYV010000007">
    <property type="protein sequence ID" value="KAK2625889.1"/>
    <property type="molecule type" value="Genomic_DNA"/>
</dbReference>
<dbReference type="GO" id="GO:0000750">
    <property type="term" value="P:pheromone-dependent signal transduction involved in conjugation with cellular fusion"/>
    <property type="evidence" value="ECO:0007669"/>
    <property type="project" value="TreeGrafter"/>
</dbReference>
<comment type="caution">
    <text evidence="14">The sequence shown here is derived from an EMBL/GenBank/DDBJ whole genome shotgun (WGS) entry which is preliminary data.</text>
</comment>
<evidence type="ECO:0000256" key="11">
    <source>
        <dbReference type="ARBA" id="ARBA00074402"/>
    </source>
</evidence>
<keyword evidence="15" id="KW-1185">Reference proteome</keyword>
<reference evidence="14" key="1">
    <citation type="submission" date="2023-06" db="EMBL/GenBank/DDBJ databases">
        <title>Draft genome of Marssonina rosae.</title>
        <authorList>
            <person name="Cheng Q."/>
        </authorList>
    </citation>
    <scope>NUCLEOTIDE SEQUENCE</scope>
    <source>
        <strain evidence="14">R4</strain>
    </source>
</reference>
<proteinExistence type="inferred from homology"/>
<dbReference type="GO" id="GO:0001664">
    <property type="term" value="F:G protein-coupled receptor binding"/>
    <property type="evidence" value="ECO:0007669"/>
    <property type="project" value="InterPro"/>
</dbReference>
<dbReference type="GO" id="GO:0005737">
    <property type="term" value="C:cytoplasm"/>
    <property type="evidence" value="ECO:0007669"/>
    <property type="project" value="TreeGrafter"/>
</dbReference>
<gene>
    <name evidence="14" type="ORF">QTJ16_005201</name>
</gene>